<reference evidence="1" key="1">
    <citation type="journal article" date="2019" name="bioRxiv">
        <title>The Genome of the Zebra Mussel, Dreissena polymorpha: A Resource for Invasive Species Research.</title>
        <authorList>
            <person name="McCartney M.A."/>
            <person name="Auch B."/>
            <person name="Kono T."/>
            <person name="Mallez S."/>
            <person name="Zhang Y."/>
            <person name="Obille A."/>
            <person name="Becker A."/>
            <person name="Abrahante J.E."/>
            <person name="Garbe J."/>
            <person name="Badalamenti J.P."/>
            <person name="Herman A."/>
            <person name="Mangelson H."/>
            <person name="Liachko I."/>
            <person name="Sullivan S."/>
            <person name="Sone E.D."/>
            <person name="Koren S."/>
            <person name="Silverstein K.A.T."/>
            <person name="Beckman K.B."/>
            <person name="Gohl D.M."/>
        </authorList>
    </citation>
    <scope>NUCLEOTIDE SEQUENCE</scope>
    <source>
        <strain evidence="1">Duluth1</strain>
        <tissue evidence="1">Whole animal</tissue>
    </source>
</reference>
<accession>A0A9D4MDF0</accession>
<sequence length="60" mass="7190">MIALPRQRQAPHNWELHLQVWSMCLRPHLEGARQESSRGSWCTTWKMRLQTPLTSKVKHR</sequence>
<dbReference type="Proteomes" id="UP000828390">
    <property type="component" value="Unassembled WGS sequence"/>
</dbReference>
<protein>
    <submittedName>
        <fullName evidence="1">Uncharacterized protein</fullName>
    </submittedName>
</protein>
<organism evidence="1 2">
    <name type="scientific">Dreissena polymorpha</name>
    <name type="common">Zebra mussel</name>
    <name type="synonym">Mytilus polymorpha</name>
    <dbReference type="NCBI Taxonomy" id="45954"/>
    <lineage>
        <taxon>Eukaryota</taxon>
        <taxon>Metazoa</taxon>
        <taxon>Spiralia</taxon>
        <taxon>Lophotrochozoa</taxon>
        <taxon>Mollusca</taxon>
        <taxon>Bivalvia</taxon>
        <taxon>Autobranchia</taxon>
        <taxon>Heteroconchia</taxon>
        <taxon>Euheterodonta</taxon>
        <taxon>Imparidentia</taxon>
        <taxon>Neoheterodontei</taxon>
        <taxon>Myida</taxon>
        <taxon>Dreissenoidea</taxon>
        <taxon>Dreissenidae</taxon>
        <taxon>Dreissena</taxon>
    </lineage>
</organism>
<proteinExistence type="predicted"/>
<evidence type="ECO:0000313" key="1">
    <source>
        <dbReference type="EMBL" id="KAH3873101.1"/>
    </source>
</evidence>
<evidence type="ECO:0000313" key="2">
    <source>
        <dbReference type="Proteomes" id="UP000828390"/>
    </source>
</evidence>
<name>A0A9D4MDF0_DREPO</name>
<comment type="caution">
    <text evidence="1">The sequence shown here is derived from an EMBL/GenBank/DDBJ whole genome shotgun (WGS) entry which is preliminary data.</text>
</comment>
<dbReference type="AlphaFoldDB" id="A0A9D4MDF0"/>
<gene>
    <name evidence="1" type="ORF">DPMN_036327</name>
</gene>
<reference evidence="1" key="2">
    <citation type="submission" date="2020-11" db="EMBL/GenBank/DDBJ databases">
        <authorList>
            <person name="McCartney M.A."/>
            <person name="Auch B."/>
            <person name="Kono T."/>
            <person name="Mallez S."/>
            <person name="Becker A."/>
            <person name="Gohl D.M."/>
            <person name="Silverstein K.A.T."/>
            <person name="Koren S."/>
            <person name="Bechman K.B."/>
            <person name="Herman A."/>
            <person name="Abrahante J.E."/>
            <person name="Garbe J."/>
        </authorList>
    </citation>
    <scope>NUCLEOTIDE SEQUENCE</scope>
    <source>
        <strain evidence="1">Duluth1</strain>
        <tissue evidence="1">Whole animal</tissue>
    </source>
</reference>
<dbReference type="EMBL" id="JAIWYP010000002">
    <property type="protein sequence ID" value="KAH3873101.1"/>
    <property type="molecule type" value="Genomic_DNA"/>
</dbReference>
<keyword evidence="2" id="KW-1185">Reference proteome</keyword>